<comment type="caution">
    <text evidence="1">The sequence shown here is derived from an EMBL/GenBank/DDBJ whole genome shotgun (WGS) entry which is preliminary data.</text>
</comment>
<reference evidence="1 2" key="1">
    <citation type="submission" date="2017-10" db="EMBL/GenBank/DDBJ databases">
        <title>Draft genome sequence of cellulolytic Actinomyces sp CtC72 isolated from cattle rumen fluid.</title>
        <authorList>
            <person name="Joshi A.J."/>
            <person name="Vasudevan G."/>
            <person name="Lanjekar V.B."/>
            <person name="Hivarkar S."/>
            <person name="Engineer A."/>
            <person name="Pore S.D."/>
            <person name="Dhakephalkar P.K."/>
            <person name="Dagar S."/>
        </authorList>
    </citation>
    <scope>NUCLEOTIDE SEQUENCE [LARGE SCALE GENOMIC DNA]</scope>
    <source>
        <strain evidence="2">CtC72</strain>
    </source>
</reference>
<proteinExistence type="predicted"/>
<dbReference type="Proteomes" id="UP000194577">
    <property type="component" value="Unassembled WGS sequence"/>
</dbReference>
<evidence type="ECO:0000313" key="1">
    <source>
        <dbReference type="EMBL" id="PHP53597.1"/>
    </source>
</evidence>
<dbReference type="EMBL" id="MTPX02000010">
    <property type="protein sequence ID" value="PHP53597.1"/>
    <property type="molecule type" value="Genomic_DNA"/>
</dbReference>
<evidence type="ECO:0000313" key="2">
    <source>
        <dbReference type="Proteomes" id="UP000194577"/>
    </source>
</evidence>
<name>A0ABX4MDS1_9ACTO</name>
<organism evidence="1 2">
    <name type="scientific">Actinomyces ruminis</name>
    <dbReference type="NCBI Taxonomy" id="1937003"/>
    <lineage>
        <taxon>Bacteria</taxon>
        <taxon>Bacillati</taxon>
        <taxon>Actinomycetota</taxon>
        <taxon>Actinomycetes</taxon>
        <taxon>Actinomycetales</taxon>
        <taxon>Actinomycetaceae</taxon>
        <taxon>Actinomyces</taxon>
    </lineage>
</organism>
<sequence>MDFYWYHGGGGTTDDHIALAVDALMAAIKTPACRLWNPYNERLTRAMFKKRLEKAAQGKLRPPQELKSLRGADILFEIRWTDVNVHERPTDGPERHITVEVRLIHAQPYDALGLCILGLHAHEKTIIIDDEKATKDIQDGQIDIAERRLLSGRSECWGVTRRR</sequence>
<keyword evidence="2" id="KW-1185">Reference proteome</keyword>
<gene>
    <name evidence="1" type="ORF">BW737_001570</name>
</gene>
<protein>
    <submittedName>
        <fullName evidence="1">Uncharacterized protein</fullName>
    </submittedName>
</protein>
<accession>A0ABX4MDS1</accession>